<proteinExistence type="predicted"/>
<sequence>MNNKKEYEIRDIPVKSVAIGGVVFVIIIGITLFLLYEYYIRVLDDTEHEFKLSKRSKKLMELRKLEDESLNSYKIIDEEKQIYQIPIDRSKELMLDEQSN</sequence>
<accession>A0A381PNV5</accession>
<gene>
    <name evidence="2" type="ORF">METZ01_LOCUS19987</name>
</gene>
<keyword evidence="1" id="KW-0812">Transmembrane</keyword>
<protein>
    <submittedName>
        <fullName evidence="2">Uncharacterized protein</fullName>
    </submittedName>
</protein>
<reference evidence="2" key="1">
    <citation type="submission" date="2018-05" db="EMBL/GenBank/DDBJ databases">
        <authorList>
            <person name="Lanie J.A."/>
            <person name="Ng W.-L."/>
            <person name="Kazmierczak K.M."/>
            <person name="Andrzejewski T.M."/>
            <person name="Davidsen T.M."/>
            <person name="Wayne K.J."/>
            <person name="Tettelin H."/>
            <person name="Glass J.I."/>
            <person name="Rusch D."/>
            <person name="Podicherti R."/>
            <person name="Tsui H.-C.T."/>
            <person name="Winkler M.E."/>
        </authorList>
    </citation>
    <scope>NUCLEOTIDE SEQUENCE</scope>
</reference>
<name>A0A381PNV5_9ZZZZ</name>
<keyword evidence="1" id="KW-0472">Membrane</keyword>
<feature type="transmembrane region" description="Helical" evidence="1">
    <location>
        <begin position="12"/>
        <end position="36"/>
    </location>
</feature>
<evidence type="ECO:0000256" key="1">
    <source>
        <dbReference type="SAM" id="Phobius"/>
    </source>
</evidence>
<dbReference type="EMBL" id="UINC01001004">
    <property type="protein sequence ID" value="SUZ67133.1"/>
    <property type="molecule type" value="Genomic_DNA"/>
</dbReference>
<dbReference type="AlphaFoldDB" id="A0A381PNV5"/>
<keyword evidence="1" id="KW-1133">Transmembrane helix</keyword>
<organism evidence="2">
    <name type="scientific">marine metagenome</name>
    <dbReference type="NCBI Taxonomy" id="408172"/>
    <lineage>
        <taxon>unclassified sequences</taxon>
        <taxon>metagenomes</taxon>
        <taxon>ecological metagenomes</taxon>
    </lineage>
</organism>
<evidence type="ECO:0000313" key="2">
    <source>
        <dbReference type="EMBL" id="SUZ67133.1"/>
    </source>
</evidence>